<proteinExistence type="predicted"/>
<sequence>MTLKRLGFLFYAAGVVGLFAIAMELVTVKCAVMALTNLLAIIGLGLNVFTRSPSGHSGERGTADHA</sequence>
<feature type="transmembrane region" description="Helical" evidence="1">
    <location>
        <begin position="32"/>
        <end position="50"/>
    </location>
</feature>
<dbReference type="AlphaFoldDB" id="A0A4R2PVW7"/>
<accession>A0A4R2PVW7</accession>
<keyword evidence="1" id="KW-0812">Transmembrane</keyword>
<keyword evidence="3" id="KW-1185">Reference proteome</keyword>
<dbReference type="RefSeq" id="WP_132706746.1">
    <property type="nucleotide sequence ID" value="NZ_JACIGF010000001.1"/>
</dbReference>
<feature type="transmembrane region" description="Helical" evidence="1">
    <location>
        <begin position="7"/>
        <end position="26"/>
    </location>
</feature>
<reference evidence="2 3" key="1">
    <citation type="submission" date="2019-03" db="EMBL/GenBank/DDBJ databases">
        <title>Genomic Encyclopedia of Type Strains, Phase IV (KMG-IV): sequencing the most valuable type-strain genomes for metagenomic binning, comparative biology and taxonomic classification.</title>
        <authorList>
            <person name="Goeker M."/>
        </authorList>
    </citation>
    <scope>NUCLEOTIDE SEQUENCE [LARGE SCALE GENOMIC DNA]</scope>
    <source>
        <strain evidence="2 3">DSM 2132</strain>
    </source>
</reference>
<comment type="caution">
    <text evidence="2">The sequence shown here is derived from an EMBL/GenBank/DDBJ whole genome shotgun (WGS) entry which is preliminary data.</text>
</comment>
<gene>
    <name evidence="2" type="ORF">EV659_101265</name>
</gene>
<organism evidence="2 3">
    <name type="scientific">Rhodothalassium salexigens DSM 2132</name>
    <dbReference type="NCBI Taxonomy" id="1188247"/>
    <lineage>
        <taxon>Bacteria</taxon>
        <taxon>Pseudomonadati</taxon>
        <taxon>Pseudomonadota</taxon>
        <taxon>Alphaproteobacteria</taxon>
        <taxon>Rhodothalassiales</taxon>
        <taxon>Rhodothalassiaceae</taxon>
        <taxon>Rhodothalassium</taxon>
    </lineage>
</organism>
<evidence type="ECO:0000313" key="3">
    <source>
        <dbReference type="Proteomes" id="UP000295399"/>
    </source>
</evidence>
<dbReference type="EMBL" id="SLXO01000001">
    <property type="protein sequence ID" value="TCP38365.1"/>
    <property type="molecule type" value="Genomic_DNA"/>
</dbReference>
<dbReference type="InParanoid" id="A0A4R2PVW7"/>
<keyword evidence="1" id="KW-1133">Transmembrane helix</keyword>
<evidence type="ECO:0000313" key="2">
    <source>
        <dbReference type="EMBL" id="TCP38365.1"/>
    </source>
</evidence>
<name>A0A4R2PVW7_RHOSA</name>
<keyword evidence="1" id="KW-0472">Membrane</keyword>
<dbReference type="Proteomes" id="UP000295399">
    <property type="component" value="Unassembled WGS sequence"/>
</dbReference>
<protein>
    <submittedName>
        <fullName evidence="2">Uncharacterized protein</fullName>
    </submittedName>
</protein>
<evidence type="ECO:0000256" key="1">
    <source>
        <dbReference type="SAM" id="Phobius"/>
    </source>
</evidence>